<reference evidence="3" key="1">
    <citation type="submission" date="2022-11" db="UniProtKB">
        <authorList>
            <consortium name="WormBaseParasite"/>
        </authorList>
    </citation>
    <scope>IDENTIFICATION</scope>
</reference>
<sequence>MKIVHVKEDFGTTTVQQTSSTAQAGKQSSTSNPAAEITVVDDEEGEDMPMLVSVNNGANKSNMVENFKSSSVDSDASKNVEYSNRRRTKIKPDDREISHRRHRRHSSDSEQSFAHLVQKPEQELADAIRLMAEALAANTEALVELRELLANNNAAFEKIANFLELRQKPIPPTKNLVSADEVIKNVKWKSLKYSDCSIFTRDLTVALATNCFFGDSVLKTSSVKRDYPEANIERLDANKMSEIKTIVRQTVQKRSECSDENFELMWSTAVRALQKRCYNLRQNAVRPKT</sequence>
<keyword evidence="2" id="KW-1185">Reference proteome</keyword>
<dbReference type="AlphaFoldDB" id="A0A915IX82"/>
<feature type="region of interest" description="Disordered" evidence="1">
    <location>
        <begin position="67"/>
        <end position="113"/>
    </location>
</feature>
<feature type="compositionally biased region" description="Basic and acidic residues" evidence="1">
    <location>
        <begin position="1"/>
        <end position="10"/>
    </location>
</feature>
<dbReference type="Proteomes" id="UP000887565">
    <property type="component" value="Unplaced"/>
</dbReference>
<feature type="compositionally biased region" description="Low complexity" evidence="1">
    <location>
        <begin position="12"/>
        <end position="24"/>
    </location>
</feature>
<organism evidence="2 3">
    <name type="scientific">Romanomermis culicivorax</name>
    <name type="common">Nematode worm</name>
    <dbReference type="NCBI Taxonomy" id="13658"/>
    <lineage>
        <taxon>Eukaryota</taxon>
        <taxon>Metazoa</taxon>
        <taxon>Ecdysozoa</taxon>
        <taxon>Nematoda</taxon>
        <taxon>Enoplea</taxon>
        <taxon>Dorylaimia</taxon>
        <taxon>Mermithida</taxon>
        <taxon>Mermithoidea</taxon>
        <taxon>Mermithidae</taxon>
        <taxon>Romanomermis</taxon>
    </lineage>
</organism>
<feature type="region of interest" description="Disordered" evidence="1">
    <location>
        <begin position="1"/>
        <end position="46"/>
    </location>
</feature>
<evidence type="ECO:0000313" key="2">
    <source>
        <dbReference type="Proteomes" id="UP000887565"/>
    </source>
</evidence>
<name>A0A915IX82_ROMCU</name>
<accession>A0A915IX82</accession>
<proteinExistence type="predicted"/>
<dbReference type="WBParaSite" id="nRc.2.0.1.t18704-RA">
    <property type="protein sequence ID" value="nRc.2.0.1.t18704-RA"/>
    <property type="gene ID" value="nRc.2.0.1.g18704"/>
</dbReference>
<evidence type="ECO:0000256" key="1">
    <source>
        <dbReference type="SAM" id="MobiDB-lite"/>
    </source>
</evidence>
<protein>
    <submittedName>
        <fullName evidence="3">BEN domain-containing protein</fullName>
    </submittedName>
</protein>
<evidence type="ECO:0000313" key="3">
    <source>
        <dbReference type="WBParaSite" id="nRc.2.0.1.t18704-RA"/>
    </source>
</evidence>